<dbReference type="EMBL" id="BMMT01000021">
    <property type="protein sequence ID" value="GGJ03128.1"/>
    <property type="molecule type" value="Genomic_DNA"/>
</dbReference>
<feature type="compositionally biased region" description="Pro residues" evidence="1">
    <location>
        <begin position="352"/>
        <end position="363"/>
    </location>
</feature>
<comment type="caution">
    <text evidence="2">The sequence shown here is derived from an EMBL/GenBank/DDBJ whole genome shotgun (WGS) entry which is preliminary data.</text>
</comment>
<gene>
    <name evidence="2" type="ORF">GCM10011581_45330</name>
</gene>
<evidence type="ECO:0000313" key="3">
    <source>
        <dbReference type="Proteomes" id="UP000597989"/>
    </source>
</evidence>
<proteinExistence type="predicted"/>
<evidence type="ECO:0000313" key="2">
    <source>
        <dbReference type="EMBL" id="GGJ03128.1"/>
    </source>
</evidence>
<protein>
    <recommendedName>
        <fullName evidence="4">WXG100 family type VII secretion target</fullName>
    </recommendedName>
</protein>
<evidence type="ECO:0008006" key="4">
    <source>
        <dbReference type="Google" id="ProtNLM"/>
    </source>
</evidence>
<feature type="compositionally biased region" description="Acidic residues" evidence="1">
    <location>
        <begin position="964"/>
        <end position="974"/>
    </location>
</feature>
<name>A0A917NIJ9_9PSEU</name>
<feature type="region of interest" description="Disordered" evidence="1">
    <location>
        <begin position="236"/>
        <end position="851"/>
    </location>
</feature>
<reference evidence="2 3" key="1">
    <citation type="journal article" date="2014" name="Int. J. Syst. Evol. Microbiol.">
        <title>Complete genome sequence of Corynebacterium casei LMG S-19264T (=DSM 44701T), isolated from a smear-ripened cheese.</title>
        <authorList>
            <consortium name="US DOE Joint Genome Institute (JGI-PGF)"/>
            <person name="Walter F."/>
            <person name="Albersmeier A."/>
            <person name="Kalinowski J."/>
            <person name="Ruckert C."/>
        </authorList>
    </citation>
    <scope>NUCLEOTIDE SEQUENCE [LARGE SCALE GENOMIC DNA]</scope>
    <source>
        <strain evidence="2 3">CGMCC 4.7206</strain>
    </source>
</reference>
<feature type="compositionally biased region" description="Pro residues" evidence="1">
    <location>
        <begin position="302"/>
        <end position="319"/>
    </location>
</feature>
<feature type="compositionally biased region" description="Low complexity" evidence="1">
    <location>
        <begin position="423"/>
        <end position="433"/>
    </location>
</feature>
<feature type="compositionally biased region" description="Basic and acidic residues" evidence="1">
    <location>
        <begin position="945"/>
        <end position="957"/>
    </location>
</feature>
<dbReference type="AlphaFoldDB" id="A0A917NIJ9"/>
<feature type="compositionally biased region" description="Pro residues" evidence="1">
    <location>
        <begin position="434"/>
        <end position="446"/>
    </location>
</feature>
<feature type="compositionally biased region" description="Basic and acidic residues" evidence="1">
    <location>
        <begin position="841"/>
        <end position="851"/>
    </location>
</feature>
<feature type="compositionally biased region" description="Pro residues" evidence="1">
    <location>
        <begin position="401"/>
        <end position="422"/>
    </location>
</feature>
<feature type="compositionally biased region" description="Low complexity" evidence="1">
    <location>
        <begin position="728"/>
        <end position="742"/>
    </location>
</feature>
<sequence>MSDEEESNQNDKYGIEFADSEDGVFGKPHGANAKGGGDYSEWDWKHVEAAIKGGAAVADDSANLVTIVDPHTLRVAAAYFDHAQQTMDMVATSLREHAEALAGEHGAWQGPAAKTFLAKMKTFARHLEENAERIRSGDGRAGGGGGRSVLHDPASAPGALYRDGEWLAWAQERITYLDDYYGRLALARGVTKMDNGLIPVSQDKEVVEAFNVEARKLIKQLADTYSSSLDHINVEPVNVKPIDPPGPPGPPAPPKPDVPDVPKPDVPDVPDPNVPKPDVPGPDVPGPEVPGGDGPNTRIPAPDVPGPDVPGANVPPPGGPGAAGPGADVLGANVPGPEVPGPDGSNTRIPVPDVPGPDVPGPDVPGLAGPGTDIPGASVPGPHVPEPNLSGTNPPGTDSPGVPPVAPPVRTPPPPSVPPPTAPSRKPSTASPGTVPPPSVPPPPRAPDGSKLGGGPPSLNAPGAGEVDSPGGIGSPPSIEPPPGLQDPADGAIGDPNGAQTGDRDEHGAVPPMAPPMVPPVSPPAGGGAGGGERSDASGLLDAGEEPWTGIGSGPSVGDPDAPGGAVPGGRGLDVPGVEVPTGEDQVLEGGSSTGVPPMAPPMVPPVSPPAGGGAGGGERSDASGLLDAGEEPWTVVGSGPSVGDPDAPGGAAPGGRGLDVPGVEVPTGVDQVLEGGSSTGVPPMAPPMVPPVSPPAGGGAGGGERSDASGLLDADEEPWTGATAVSGEPTAPEGTAPGGAALQTPTAERSTEASQDSPASVPLTQEWPPSPQNDGAHPPVPPPLVTSAVSDAAGPAAAGTRGPGDRSRPEEESTGSPLVRDVPLRQQQSAASSGLGGDTGIRDVPRRQEDHVAIVQPVEVKDTRSWDVPEGGVPWLVPFAVRTDGADDKRDRGNPDHTLRDSTPWQDATLVTWRRATLGEAEKQPVAADRGGLVRCGGPDYTDEERAALKAAREAEAAAAAQADDEKDDDNNDNGERSSSDLLVRDDSAWGGGRAAPPSGGIG</sequence>
<feature type="compositionally biased region" description="Pro residues" evidence="1">
    <location>
        <begin position="242"/>
        <end position="256"/>
    </location>
</feature>
<feature type="region of interest" description="Disordered" evidence="1">
    <location>
        <begin position="1"/>
        <end position="36"/>
    </location>
</feature>
<dbReference type="Gene3D" id="1.10.287.1060">
    <property type="entry name" value="ESAT-6-like"/>
    <property type="match status" value="1"/>
</dbReference>
<feature type="compositionally biased region" description="Low complexity" evidence="1">
    <location>
        <begin position="638"/>
        <end position="651"/>
    </location>
</feature>
<feature type="compositionally biased region" description="Pro residues" evidence="1">
    <location>
        <begin position="598"/>
        <end position="609"/>
    </location>
</feature>
<dbReference type="Proteomes" id="UP000597989">
    <property type="component" value="Unassembled WGS sequence"/>
</dbReference>
<feature type="compositionally biased region" description="Gly residues" evidence="1">
    <location>
        <begin position="991"/>
        <end position="1004"/>
    </location>
</feature>
<feature type="compositionally biased region" description="Basic and acidic residues" evidence="1">
    <location>
        <begin position="975"/>
        <end position="989"/>
    </location>
</feature>
<feature type="compositionally biased region" description="Pro residues" evidence="1">
    <location>
        <begin position="512"/>
        <end position="523"/>
    </location>
</feature>
<organism evidence="2 3">
    <name type="scientific">Saccharopolyspora thermophila</name>
    <dbReference type="NCBI Taxonomy" id="89367"/>
    <lineage>
        <taxon>Bacteria</taxon>
        <taxon>Bacillati</taxon>
        <taxon>Actinomycetota</taxon>
        <taxon>Actinomycetes</taxon>
        <taxon>Pseudonocardiales</taxon>
        <taxon>Pseudonocardiaceae</taxon>
        <taxon>Saccharopolyspora</taxon>
    </lineage>
</organism>
<accession>A0A917NIJ9</accession>
<dbReference type="RefSeq" id="WP_188990996.1">
    <property type="nucleotide sequence ID" value="NZ_BMMT01000021.1"/>
</dbReference>
<feature type="region of interest" description="Disordered" evidence="1">
    <location>
        <begin position="923"/>
        <end position="1004"/>
    </location>
</feature>
<feature type="compositionally biased region" description="Low complexity" evidence="1">
    <location>
        <begin position="787"/>
        <end position="801"/>
    </location>
</feature>
<feature type="compositionally biased region" description="Pro residues" evidence="1">
    <location>
        <begin position="684"/>
        <end position="695"/>
    </location>
</feature>
<feature type="compositionally biased region" description="Pro residues" evidence="1">
    <location>
        <begin position="267"/>
        <end position="288"/>
    </location>
</feature>
<evidence type="ECO:0000256" key="1">
    <source>
        <dbReference type="SAM" id="MobiDB-lite"/>
    </source>
</evidence>
<feature type="compositionally biased region" description="Basic and acidic residues" evidence="1">
    <location>
        <begin position="257"/>
        <end position="266"/>
    </location>
</feature>
<feature type="compositionally biased region" description="Polar residues" evidence="1">
    <location>
        <begin position="744"/>
        <end position="759"/>
    </location>
</feature>